<proteinExistence type="predicted"/>
<organism evidence="2 3">
    <name type="scientific">Sphingomonas sanxanigenens</name>
    <dbReference type="NCBI Taxonomy" id="397260"/>
    <lineage>
        <taxon>Bacteria</taxon>
        <taxon>Pseudomonadati</taxon>
        <taxon>Pseudomonadota</taxon>
        <taxon>Alphaproteobacteria</taxon>
        <taxon>Sphingomonadales</taxon>
        <taxon>Sphingomonadaceae</taxon>
        <taxon>Sphingomonas</taxon>
    </lineage>
</organism>
<evidence type="ECO:0000256" key="1">
    <source>
        <dbReference type="SAM" id="MobiDB-lite"/>
    </source>
</evidence>
<dbReference type="EMBL" id="QFNN01000165">
    <property type="protein sequence ID" value="PZO86863.1"/>
    <property type="molecule type" value="Genomic_DNA"/>
</dbReference>
<reference evidence="2 3" key="1">
    <citation type="submission" date="2017-08" db="EMBL/GenBank/DDBJ databases">
        <title>Infants hospitalized years apart are colonized by the same room-sourced microbial strains.</title>
        <authorList>
            <person name="Brooks B."/>
            <person name="Olm M.R."/>
            <person name="Firek B.A."/>
            <person name="Baker R."/>
            <person name="Thomas B.C."/>
            <person name="Morowitz M.J."/>
            <person name="Banfield J.F."/>
        </authorList>
    </citation>
    <scope>NUCLEOTIDE SEQUENCE [LARGE SCALE GENOMIC DNA]</scope>
    <source>
        <strain evidence="2">S2_018_000_R2_101</strain>
    </source>
</reference>
<evidence type="ECO:0000313" key="2">
    <source>
        <dbReference type="EMBL" id="PZO86863.1"/>
    </source>
</evidence>
<protein>
    <submittedName>
        <fullName evidence="2">Uncharacterized protein</fullName>
    </submittedName>
</protein>
<gene>
    <name evidence="2" type="ORF">DI623_15775</name>
</gene>
<dbReference type="AlphaFoldDB" id="A0A2W4ZX42"/>
<name>A0A2W4ZX42_9SPHN</name>
<accession>A0A2W4ZX42</accession>
<sequence>MLLATALLLLAPAAAEQPAAAPTPAPAEKLICKKSLETGSLVKARKTCLTAKQWRLAQESASNTALRMQSENSRLEGTN</sequence>
<feature type="region of interest" description="Disordered" evidence="1">
    <location>
        <begin position="60"/>
        <end position="79"/>
    </location>
</feature>
<evidence type="ECO:0000313" key="3">
    <source>
        <dbReference type="Proteomes" id="UP000249066"/>
    </source>
</evidence>
<comment type="caution">
    <text evidence="2">The sequence shown here is derived from an EMBL/GenBank/DDBJ whole genome shotgun (WGS) entry which is preliminary data.</text>
</comment>
<dbReference type="Proteomes" id="UP000249066">
    <property type="component" value="Unassembled WGS sequence"/>
</dbReference>